<evidence type="ECO:0000259" key="14">
    <source>
        <dbReference type="Pfam" id="PF00593"/>
    </source>
</evidence>
<proteinExistence type="inferred from homology"/>
<dbReference type="GO" id="GO:0009279">
    <property type="term" value="C:cell outer membrane"/>
    <property type="evidence" value="ECO:0007669"/>
    <property type="project" value="UniProtKB-SubCell"/>
</dbReference>
<dbReference type="Pfam" id="PF00593">
    <property type="entry name" value="TonB_dep_Rec_b-barrel"/>
    <property type="match status" value="1"/>
</dbReference>
<keyword evidence="5 11" id="KW-0812">Transmembrane</keyword>
<dbReference type="PROSITE" id="PS52016">
    <property type="entry name" value="TONB_DEPENDENT_REC_3"/>
    <property type="match status" value="1"/>
</dbReference>
<dbReference type="KEGG" id="span:AWL63_01755"/>
<comment type="subcellular location">
    <subcellularLocation>
        <location evidence="1 11">Cell outer membrane</location>
        <topology evidence="1 11">Multi-pass membrane protein</topology>
    </subcellularLocation>
</comment>
<keyword evidence="6" id="KW-0408">Iron</keyword>
<dbReference type="Gene3D" id="2.40.170.20">
    <property type="entry name" value="TonB-dependent receptor, beta-barrel domain"/>
    <property type="match status" value="1"/>
</dbReference>
<evidence type="ECO:0000313" key="16">
    <source>
        <dbReference type="EMBL" id="AOH82890.1"/>
    </source>
</evidence>
<accession>A0A1B3Z648</accession>
<keyword evidence="2 11" id="KW-0813">Transport</keyword>
<sequence length="795" mass="85359">MALATGTAHAADGAPQQEAPQTGAPAAPLSEATQQDIIVTASKRAQNVQDVPVAVTAVAEEKFQSLNITNTANLAALAPGIVFVPAPNPNNLQFVVRGIGTYSTVDTLEQSVGVAIDGIPLGRIAGAIVDAVDVARVEVLRGPQGTLFGKSATAGLVSVVTNKAKLGQTEAIGRVYYGENDEFRVQGTVNLPIGDKVALRLSAWDFSRDGYIIAPKQADGNIGDFHNWGVRARLALEVTPNWRIDANAEYSRNTNDGVLQTTRAYMPNDFIALPGARTIAQINASMGIVPGPLNKAVGSEVPIGGFVTPEFYHVESNWDFGDVTLTSITGYRHIRSSQVSEYDYSASEPGSFTTYLHYKSDTDQFTSELRLANGSGNAFKYTLGLFYYNLDVNNSSFEQTARNVPSLPGPYFATGRFPVSTMNTKNYAAFADLNYDIGPVTLIGGARLSHEVSYGTFNRTLPRDGAAAEGGADTSIYIPGQTVAGYTPLSVASSITYDDFSWRGGAQFKASKDIMFYATASRAYKGPGFNFASDLTPVIFAQTRSIVKPEIAHSYEIGMRSQFFDRQVTFNLTGYYAPYKDFQITAALPGTGGNGLSYTIINAGEIVAKGIEAEFAFNPRGALQGFSLNGDITWNDTKYTDFANAPCYALQPRNPTPTSTPGVCAPPSVGSTASVQSVNGLRTVGNPEWKLNAFAGYDRPVSERLNAFGQLHYYYQSAVQYGVGANPATQAPGYNTVDLTLGIRADDNRWKLSAIGKNIFGQRFVSRLVTNNPGLEQVVPYEAFSSWGAALDVRF</sequence>
<evidence type="ECO:0000256" key="8">
    <source>
        <dbReference type="ARBA" id="ARBA00023077"/>
    </source>
</evidence>
<dbReference type="PANTHER" id="PTHR32552:SF81">
    <property type="entry name" value="TONB-DEPENDENT OUTER MEMBRANE RECEPTOR"/>
    <property type="match status" value="1"/>
</dbReference>
<dbReference type="STRING" id="1560345.AWL63_01755"/>
<dbReference type="InterPro" id="IPR012910">
    <property type="entry name" value="Plug_dom"/>
</dbReference>
<evidence type="ECO:0000256" key="9">
    <source>
        <dbReference type="ARBA" id="ARBA00023136"/>
    </source>
</evidence>
<dbReference type="Pfam" id="PF07715">
    <property type="entry name" value="Plug"/>
    <property type="match status" value="1"/>
</dbReference>
<dbReference type="PANTHER" id="PTHR32552">
    <property type="entry name" value="FERRICHROME IRON RECEPTOR-RELATED"/>
    <property type="match status" value="1"/>
</dbReference>
<dbReference type="EMBL" id="CP014168">
    <property type="protein sequence ID" value="AOH82890.1"/>
    <property type="molecule type" value="Genomic_DNA"/>
</dbReference>
<evidence type="ECO:0000256" key="6">
    <source>
        <dbReference type="ARBA" id="ARBA00023004"/>
    </source>
</evidence>
<dbReference type="InterPro" id="IPR000531">
    <property type="entry name" value="Beta-barrel_TonB"/>
</dbReference>
<dbReference type="GO" id="GO:0006826">
    <property type="term" value="P:iron ion transport"/>
    <property type="evidence" value="ECO:0007669"/>
    <property type="project" value="UniProtKB-KW"/>
</dbReference>
<gene>
    <name evidence="16" type="ORF">AWL63_01755</name>
</gene>
<evidence type="ECO:0008006" key="18">
    <source>
        <dbReference type="Google" id="ProtNLM"/>
    </source>
</evidence>
<dbReference type="Proteomes" id="UP000094256">
    <property type="component" value="Chromosome"/>
</dbReference>
<keyword evidence="4" id="KW-0410">Iron transport</keyword>
<evidence type="ECO:0000256" key="2">
    <source>
        <dbReference type="ARBA" id="ARBA00022448"/>
    </source>
</evidence>
<keyword evidence="3 11" id="KW-1134">Transmembrane beta strand</keyword>
<evidence type="ECO:0000259" key="15">
    <source>
        <dbReference type="Pfam" id="PF07715"/>
    </source>
</evidence>
<evidence type="ECO:0000256" key="7">
    <source>
        <dbReference type="ARBA" id="ARBA00023065"/>
    </source>
</evidence>
<feature type="domain" description="TonB-dependent receptor plug" evidence="15">
    <location>
        <begin position="48"/>
        <end position="155"/>
    </location>
</feature>
<keyword evidence="7" id="KW-0406">Ion transport</keyword>
<dbReference type="InterPro" id="IPR036942">
    <property type="entry name" value="Beta-barrel_TonB_sf"/>
</dbReference>
<evidence type="ECO:0000313" key="17">
    <source>
        <dbReference type="Proteomes" id="UP000094256"/>
    </source>
</evidence>
<evidence type="ECO:0000256" key="5">
    <source>
        <dbReference type="ARBA" id="ARBA00022692"/>
    </source>
</evidence>
<evidence type="ECO:0000256" key="1">
    <source>
        <dbReference type="ARBA" id="ARBA00004571"/>
    </source>
</evidence>
<comment type="similarity">
    <text evidence="11 12">Belongs to the TonB-dependent receptor family.</text>
</comment>
<dbReference type="SUPFAM" id="SSF56935">
    <property type="entry name" value="Porins"/>
    <property type="match status" value="1"/>
</dbReference>
<evidence type="ECO:0000256" key="13">
    <source>
        <dbReference type="SAM" id="MobiDB-lite"/>
    </source>
</evidence>
<keyword evidence="10 11" id="KW-0998">Cell outer membrane</keyword>
<evidence type="ECO:0000256" key="11">
    <source>
        <dbReference type="PROSITE-ProRule" id="PRU01360"/>
    </source>
</evidence>
<evidence type="ECO:0000256" key="4">
    <source>
        <dbReference type="ARBA" id="ARBA00022496"/>
    </source>
</evidence>
<dbReference type="AlphaFoldDB" id="A0A1B3Z648"/>
<evidence type="ECO:0000256" key="3">
    <source>
        <dbReference type="ARBA" id="ARBA00022452"/>
    </source>
</evidence>
<dbReference type="InterPro" id="IPR039426">
    <property type="entry name" value="TonB-dep_rcpt-like"/>
</dbReference>
<keyword evidence="9 11" id="KW-0472">Membrane</keyword>
<feature type="region of interest" description="Disordered" evidence="13">
    <location>
        <begin position="1"/>
        <end position="29"/>
    </location>
</feature>
<feature type="domain" description="TonB-dependent receptor-like beta-barrel" evidence="14">
    <location>
        <begin position="313"/>
        <end position="758"/>
    </location>
</feature>
<name>A0A1B3Z648_9SPHN</name>
<keyword evidence="17" id="KW-1185">Reference proteome</keyword>
<protein>
    <recommendedName>
        <fullName evidence="18">TonB-dependent receptor</fullName>
    </recommendedName>
</protein>
<evidence type="ECO:0000256" key="10">
    <source>
        <dbReference type="ARBA" id="ARBA00023237"/>
    </source>
</evidence>
<keyword evidence="8 12" id="KW-0798">TonB box</keyword>
<evidence type="ECO:0000256" key="12">
    <source>
        <dbReference type="RuleBase" id="RU003357"/>
    </source>
</evidence>
<reference evidence="16 17" key="1">
    <citation type="submission" date="2016-01" db="EMBL/GenBank/DDBJ databases">
        <title>Complete genome and mega plasmid sequence of Sphingomonas panacis DCY99 elicits systemic resistance in rice to Xanthomonas oryzae.</title>
        <authorList>
            <person name="Kim Y.J."/>
            <person name="Yang D.C."/>
            <person name="Sing P."/>
        </authorList>
    </citation>
    <scope>NUCLEOTIDE SEQUENCE [LARGE SCALE GENOMIC DNA]</scope>
    <source>
        <strain evidence="16 17">DCY99</strain>
    </source>
</reference>
<organism evidence="16 17">
    <name type="scientific">Sphingomonas panacis</name>
    <dbReference type="NCBI Taxonomy" id="1560345"/>
    <lineage>
        <taxon>Bacteria</taxon>
        <taxon>Pseudomonadati</taxon>
        <taxon>Pseudomonadota</taxon>
        <taxon>Alphaproteobacteria</taxon>
        <taxon>Sphingomonadales</taxon>
        <taxon>Sphingomonadaceae</taxon>
        <taxon>Sphingomonas</taxon>
    </lineage>
</organism>